<sequence length="73" mass="8444">MKVAMGTVKSYDWIRGDWLIELDDRAEHVFINHKDWRWTALSEGKHLKFQMVHRPEGIYALPIQAGNCGESGC</sequence>
<comment type="caution">
    <text evidence="1">The sequence shown here is derived from an EMBL/GenBank/DDBJ whole genome shotgun (WGS) entry which is preliminary data.</text>
</comment>
<protein>
    <submittedName>
        <fullName evidence="1">Uncharacterized protein</fullName>
    </submittedName>
</protein>
<proteinExistence type="predicted"/>
<organism evidence="1 2">
    <name type="scientific">Pseudomonas orientalis</name>
    <dbReference type="NCBI Taxonomy" id="76758"/>
    <lineage>
        <taxon>Bacteria</taxon>
        <taxon>Pseudomonadati</taxon>
        <taxon>Pseudomonadota</taxon>
        <taxon>Gammaproteobacteria</taxon>
        <taxon>Pseudomonadales</taxon>
        <taxon>Pseudomonadaceae</taxon>
        <taxon>Pseudomonas</taxon>
    </lineage>
</organism>
<gene>
    <name evidence="1" type="ORF">EUX57_19105</name>
</gene>
<evidence type="ECO:0000313" key="2">
    <source>
        <dbReference type="Proteomes" id="UP000293369"/>
    </source>
</evidence>
<dbReference type="AlphaFoldDB" id="A0A4Q7CW73"/>
<accession>A0A4Q7CW73</accession>
<evidence type="ECO:0000313" key="1">
    <source>
        <dbReference type="EMBL" id="RZI30193.1"/>
    </source>
</evidence>
<dbReference type="Proteomes" id="UP000293369">
    <property type="component" value="Unassembled WGS sequence"/>
</dbReference>
<name>A0A4Q7CW73_9PSED</name>
<reference evidence="1 2" key="1">
    <citation type="submission" date="2019-02" db="EMBL/GenBank/DDBJ databases">
        <title>Pseudomonas spp from wheat grain.</title>
        <authorList>
            <person name="Cho G.-S."/>
            <person name="Franz C.M.A.P."/>
        </authorList>
    </citation>
    <scope>NUCLEOTIDE SEQUENCE [LARGE SCALE GENOMIC DNA]</scope>
    <source>
        <strain evidence="1 2">133NRW</strain>
    </source>
</reference>
<dbReference type="EMBL" id="SGFE01000040">
    <property type="protein sequence ID" value="RZI30193.1"/>
    <property type="molecule type" value="Genomic_DNA"/>
</dbReference>